<dbReference type="SUPFAM" id="SSF51338">
    <property type="entry name" value="Composite domain of metallo-dependent hydrolases"/>
    <property type="match status" value="1"/>
</dbReference>
<dbReference type="InterPro" id="IPR013108">
    <property type="entry name" value="Amidohydro_3"/>
</dbReference>
<name>A0ABY8IZT0_9BACI</name>
<sequence length="236" mass="26703">MYRCRSWARHRRTNNKVNLDSAKLFQDGSIQGYTAALREPYYSDESVKGNLLHDQRAFNEEILGLHERGFRIAIHGNGDKAIESNINALQEALTMAPREDHRHRIEHVQTASFYDLKLTKKLGIAASFFINHVYYWGERHRDIFLGAQKAASKGNVLGESQKIDVLTALRSMTSYGAAINFEENDQGTIEVGKKADFVVLEDSPLSCLPEEIKDIPILSTIIDGKIVWTNKIKSIV</sequence>
<organism evidence="2 3">
    <name type="scientific">Halobacillus naozhouensis</name>
    <dbReference type="NCBI Taxonomy" id="554880"/>
    <lineage>
        <taxon>Bacteria</taxon>
        <taxon>Bacillati</taxon>
        <taxon>Bacillota</taxon>
        <taxon>Bacilli</taxon>
        <taxon>Bacillales</taxon>
        <taxon>Bacillaceae</taxon>
        <taxon>Halobacillus</taxon>
    </lineage>
</organism>
<dbReference type="RefSeq" id="WP_283076140.1">
    <property type="nucleotide sequence ID" value="NZ_CP121671.1"/>
</dbReference>
<dbReference type="PANTHER" id="PTHR22642:SF2">
    <property type="entry name" value="PROTEIN LONG AFTER FAR-RED 3"/>
    <property type="match status" value="1"/>
</dbReference>
<evidence type="ECO:0000313" key="3">
    <source>
        <dbReference type="Proteomes" id="UP001221597"/>
    </source>
</evidence>
<dbReference type="PANTHER" id="PTHR22642">
    <property type="entry name" value="IMIDAZOLONEPROPIONASE"/>
    <property type="match status" value="1"/>
</dbReference>
<gene>
    <name evidence="2" type="ORF">P9989_17465</name>
</gene>
<reference evidence="2 3" key="1">
    <citation type="submission" date="2023-04" db="EMBL/GenBank/DDBJ databases">
        <title>Genome sequence of Halobacillus naozhouensis KACC 21980.</title>
        <authorList>
            <person name="Kim S."/>
            <person name="Heo J."/>
            <person name="Kwon S.-W."/>
        </authorList>
    </citation>
    <scope>NUCLEOTIDE SEQUENCE [LARGE SCALE GENOMIC DNA]</scope>
    <source>
        <strain evidence="2 3">KCTC 13234</strain>
    </source>
</reference>
<dbReference type="Gene3D" id="2.30.40.10">
    <property type="entry name" value="Urease, subunit C, domain 1"/>
    <property type="match status" value="1"/>
</dbReference>
<keyword evidence="3" id="KW-1185">Reference proteome</keyword>
<dbReference type="Pfam" id="PF07969">
    <property type="entry name" value="Amidohydro_3"/>
    <property type="match status" value="2"/>
</dbReference>
<dbReference type="Gene3D" id="3.20.20.140">
    <property type="entry name" value="Metal-dependent hydrolases"/>
    <property type="match status" value="2"/>
</dbReference>
<evidence type="ECO:0000313" key="2">
    <source>
        <dbReference type="EMBL" id="WFT74136.1"/>
    </source>
</evidence>
<dbReference type="InterPro" id="IPR032466">
    <property type="entry name" value="Metal_Hydrolase"/>
</dbReference>
<feature type="domain" description="Amidohydrolase 3" evidence="1">
    <location>
        <begin position="13"/>
        <end position="150"/>
    </location>
</feature>
<proteinExistence type="predicted"/>
<evidence type="ECO:0000259" key="1">
    <source>
        <dbReference type="Pfam" id="PF07969"/>
    </source>
</evidence>
<dbReference type="SUPFAM" id="SSF51556">
    <property type="entry name" value="Metallo-dependent hydrolases"/>
    <property type="match status" value="1"/>
</dbReference>
<dbReference type="InterPro" id="IPR011059">
    <property type="entry name" value="Metal-dep_hydrolase_composite"/>
</dbReference>
<accession>A0ABY8IZT0</accession>
<feature type="domain" description="Amidohydrolase 3" evidence="1">
    <location>
        <begin position="151"/>
        <end position="227"/>
    </location>
</feature>
<dbReference type="EMBL" id="CP121671">
    <property type="protein sequence ID" value="WFT74136.1"/>
    <property type="molecule type" value="Genomic_DNA"/>
</dbReference>
<dbReference type="Proteomes" id="UP001221597">
    <property type="component" value="Chromosome"/>
</dbReference>
<protein>
    <submittedName>
        <fullName evidence="2">Amidohydrolase family protein</fullName>
    </submittedName>
</protein>